<name>A0A7C8BQP7_9MICO</name>
<dbReference type="PANTHER" id="PTHR10916:SF0">
    <property type="entry name" value="LARGE RIBOSOMAL SUBUNIT PROTEIN UL29C"/>
    <property type="match status" value="1"/>
</dbReference>
<dbReference type="InterPro" id="IPR018254">
    <property type="entry name" value="Ribosomal_uL29_CS"/>
</dbReference>
<dbReference type="HAMAP" id="MF_00374">
    <property type="entry name" value="Ribosomal_uL29"/>
    <property type="match status" value="1"/>
</dbReference>
<dbReference type="PANTHER" id="PTHR10916">
    <property type="entry name" value="60S RIBOSOMAL PROTEIN L35/50S RIBOSOMAL PROTEIN L29"/>
    <property type="match status" value="1"/>
</dbReference>
<accession>A0A7C8BQP7</accession>
<dbReference type="CDD" id="cd00427">
    <property type="entry name" value="Ribosomal_L29_HIP"/>
    <property type="match status" value="1"/>
</dbReference>
<dbReference type="Proteomes" id="UP000481339">
    <property type="component" value="Unassembled WGS sequence"/>
</dbReference>
<dbReference type="PROSITE" id="PS00579">
    <property type="entry name" value="RIBOSOMAL_L29"/>
    <property type="match status" value="1"/>
</dbReference>
<dbReference type="InterPro" id="IPR001854">
    <property type="entry name" value="Ribosomal_uL29"/>
</dbReference>
<evidence type="ECO:0000313" key="8">
    <source>
        <dbReference type="Proteomes" id="UP000481339"/>
    </source>
</evidence>
<dbReference type="GO" id="GO:0006412">
    <property type="term" value="P:translation"/>
    <property type="evidence" value="ECO:0007669"/>
    <property type="project" value="UniProtKB-UniRule"/>
</dbReference>
<keyword evidence="3 5" id="KW-0687">Ribonucleoprotein</keyword>
<evidence type="ECO:0000256" key="2">
    <source>
        <dbReference type="ARBA" id="ARBA00022980"/>
    </source>
</evidence>
<evidence type="ECO:0000313" key="7">
    <source>
        <dbReference type="EMBL" id="KAB1631484.1"/>
    </source>
</evidence>
<proteinExistence type="inferred from homology"/>
<evidence type="ECO:0000256" key="5">
    <source>
        <dbReference type="HAMAP-Rule" id="MF_00374"/>
    </source>
</evidence>
<dbReference type="Pfam" id="PF00831">
    <property type="entry name" value="Ribosomal_L29"/>
    <property type="match status" value="1"/>
</dbReference>
<dbReference type="FunFam" id="1.10.287.310:FF:000001">
    <property type="entry name" value="50S ribosomal protein L29"/>
    <property type="match status" value="1"/>
</dbReference>
<dbReference type="InterPro" id="IPR050063">
    <property type="entry name" value="Ribosomal_protein_uL29"/>
</dbReference>
<comment type="caution">
    <text evidence="7">The sequence shown here is derived from an EMBL/GenBank/DDBJ whole genome shotgun (WGS) entry which is preliminary data.</text>
</comment>
<dbReference type="GO" id="GO:0003735">
    <property type="term" value="F:structural constituent of ribosome"/>
    <property type="evidence" value="ECO:0007669"/>
    <property type="project" value="InterPro"/>
</dbReference>
<dbReference type="Gene3D" id="1.10.287.310">
    <property type="match status" value="1"/>
</dbReference>
<dbReference type="EMBL" id="WBKA01000006">
    <property type="protein sequence ID" value="KAB1631484.1"/>
    <property type="molecule type" value="Genomic_DNA"/>
</dbReference>
<keyword evidence="2 5" id="KW-0689">Ribosomal protein</keyword>
<comment type="similarity">
    <text evidence="1 5">Belongs to the universal ribosomal protein uL29 family.</text>
</comment>
<protein>
    <recommendedName>
        <fullName evidence="4 5">Large ribosomal subunit protein uL29</fullName>
    </recommendedName>
</protein>
<evidence type="ECO:0000256" key="1">
    <source>
        <dbReference type="ARBA" id="ARBA00009254"/>
    </source>
</evidence>
<gene>
    <name evidence="5" type="primary">rpmC</name>
    <name evidence="7" type="ORF">F8O02_07625</name>
</gene>
<reference evidence="7 8" key="1">
    <citation type="submission" date="2019-09" db="EMBL/GenBank/DDBJ databases">
        <title>Phylogeny of genus Pseudoclavibacter and closely related genus.</title>
        <authorList>
            <person name="Li Y."/>
        </authorList>
    </citation>
    <scope>NUCLEOTIDE SEQUENCE [LARGE SCALE GENOMIC DNA]</scope>
    <source>
        <strain evidence="7 8">JCM 16921</strain>
    </source>
</reference>
<evidence type="ECO:0000256" key="4">
    <source>
        <dbReference type="ARBA" id="ARBA00035204"/>
    </source>
</evidence>
<evidence type="ECO:0000256" key="6">
    <source>
        <dbReference type="SAM" id="MobiDB-lite"/>
    </source>
</evidence>
<organism evidence="7 8">
    <name type="scientific">Pseudoclavibacter caeni</name>
    <dbReference type="NCBI Taxonomy" id="908846"/>
    <lineage>
        <taxon>Bacteria</taxon>
        <taxon>Bacillati</taxon>
        <taxon>Actinomycetota</taxon>
        <taxon>Actinomycetes</taxon>
        <taxon>Micrococcales</taxon>
        <taxon>Microbacteriaceae</taxon>
        <taxon>Pseudoclavibacter</taxon>
    </lineage>
</organism>
<dbReference type="RefSeq" id="WP_158036656.1">
    <property type="nucleotide sequence ID" value="NZ_BAAAZV010000002.1"/>
</dbReference>
<keyword evidence="8" id="KW-1185">Reference proteome</keyword>
<evidence type="ECO:0000256" key="3">
    <source>
        <dbReference type="ARBA" id="ARBA00023274"/>
    </source>
</evidence>
<dbReference type="OrthoDB" id="9815192at2"/>
<dbReference type="SUPFAM" id="SSF46561">
    <property type="entry name" value="Ribosomal protein L29 (L29p)"/>
    <property type="match status" value="1"/>
</dbReference>
<dbReference type="GO" id="GO:0022625">
    <property type="term" value="C:cytosolic large ribosomal subunit"/>
    <property type="evidence" value="ECO:0007669"/>
    <property type="project" value="TreeGrafter"/>
</dbReference>
<dbReference type="InterPro" id="IPR036049">
    <property type="entry name" value="Ribosomal_uL29_sf"/>
</dbReference>
<sequence length="101" mass="11221">MPIGSKDLAIEKLEKLEDSALTAELKKAKEELFNLRFQSATGQLASNARVRAVKRDIARIYTIIRERELGIRTQHDAEESAAPKASKSKKKAVKADEEAQA</sequence>
<dbReference type="AlphaFoldDB" id="A0A7C8BQP7"/>
<feature type="region of interest" description="Disordered" evidence="6">
    <location>
        <begin position="72"/>
        <end position="101"/>
    </location>
</feature>
<dbReference type="NCBIfam" id="TIGR00012">
    <property type="entry name" value="L29"/>
    <property type="match status" value="1"/>
</dbReference>